<organism evidence="1 2">
    <name type="scientific">Nepenthes gracilis</name>
    <name type="common">Slender pitcher plant</name>
    <dbReference type="NCBI Taxonomy" id="150966"/>
    <lineage>
        <taxon>Eukaryota</taxon>
        <taxon>Viridiplantae</taxon>
        <taxon>Streptophyta</taxon>
        <taxon>Embryophyta</taxon>
        <taxon>Tracheophyta</taxon>
        <taxon>Spermatophyta</taxon>
        <taxon>Magnoliopsida</taxon>
        <taxon>eudicotyledons</taxon>
        <taxon>Gunneridae</taxon>
        <taxon>Pentapetalae</taxon>
        <taxon>Caryophyllales</taxon>
        <taxon>Nepenthaceae</taxon>
        <taxon>Nepenthes</taxon>
    </lineage>
</organism>
<dbReference type="EMBL" id="BSYO01000011">
    <property type="protein sequence ID" value="GMH11857.1"/>
    <property type="molecule type" value="Genomic_DNA"/>
</dbReference>
<name>A0AAD3SIU4_NEPGR</name>
<dbReference type="Proteomes" id="UP001279734">
    <property type="component" value="Unassembled WGS sequence"/>
</dbReference>
<accession>A0AAD3SIU4</accession>
<gene>
    <name evidence="1" type="ORF">Nepgr_013698</name>
</gene>
<proteinExistence type="predicted"/>
<keyword evidence="2" id="KW-1185">Reference proteome</keyword>
<reference evidence="1" key="1">
    <citation type="submission" date="2023-05" db="EMBL/GenBank/DDBJ databases">
        <title>Nepenthes gracilis genome sequencing.</title>
        <authorList>
            <person name="Fukushima K."/>
        </authorList>
    </citation>
    <scope>NUCLEOTIDE SEQUENCE</scope>
    <source>
        <strain evidence="1">SING2019-196</strain>
    </source>
</reference>
<sequence length="93" mass="10212">MLLITRVQNLSCTASHMVSKFCSNSSKKRSILEDDASPTYKHSHLKSLGRKLSQNSSKGSNLRIPPLGVQPLLFFLEYALALRSSCTSGEMPA</sequence>
<evidence type="ECO:0000313" key="2">
    <source>
        <dbReference type="Proteomes" id="UP001279734"/>
    </source>
</evidence>
<evidence type="ECO:0000313" key="1">
    <source>
        <dbReference type="EMBL" id="GMH11857.1"/>
    </source>
</evidence>
<dbReference type="AlphaFoldDB" id="A0AAD3SIU4"/>
<comment type="caution">
    <text evidence="1">The sequence shown here is derived from an EMBL/GenBank/DDBJ whole genome shotgun (WGS) entry which is preliminary data.</text>
</comment>
<protein>
    <submittedName>
        <fullName evidence="1">Uncharacterized protein</fullName>
    </submittedName>
</protein>